<protein>
    <submittedName>
        <fullName evidence="1">Uncharacterized protein</fullName>
    </submittedName>
</protein>
<gene>
    <name evidence="1" type="ORF">NCTC10047_03162</name>
</gene>
<accession>A0A447R4U8</accession>
<name>A0A447R4U8_SALER</name>
<dbReference type="EMBL" id="LR134156">
    <property type="protein sequence ID" value="VEA77252.1"/>
    <property type="molecule type" value="Genomic_DNA"/>
</dbReference>
<reference evidence="1 2" key="1">
    <citation type="submission" date="2018-12" db="EMBL/GenBank/DDBJ databases">
        <authorList>
            <consortium name="Pathogen Informatics"/>
        </authorList>
    </citation>
    <scope>NUCLEOTIDE SEQUENCE [LARGE SCALE GENOMIC DNA]</scope>
    <source>
        <strain evidence="1 2">NCTC10047</strain>
    </source>
</reference>
<evidence type="ECO:0000313" key="2">
    <source>
        <dbReference type="Proteomes" id="UP000275676"/>
    </source>
</evidence>
<proteinExistence type="predicted"/>
<evidence type="ECO:0000313" key="1">
    <source>
        <dbReference type="EMBL" id="VEA77252.1"/>
    </source>
</evidence>
<dbReference type="Proteomes" id="UP000275676">
    <property type="component" value="Chromosome"/>
</dbReference>
<dbReference type="AlphaFoldDB" id="A0A447R4U8"/>
<sequence>MAGRTFRFNPDQALRLWLVFVRGHHAVAVLPAQLLPGGGIRQGLHDNLFRTILQRQPSAREQACHIVCHPLPVTLCIRRGQHRPGGVSGGQGGEPPVTGQRVPDGGIRTLPVGHDIGLPASFSRRRVTESGTPVRATLSVCIRPAVS</sequence>
<organism evidence="1 2">
    <name type="scientific">Salmonella enterica subsp. arizonae</name>
    <dbReference type="NCBI Taxonomy" id="59203"/>
    <lineage>
        <taxon>Bacteria</taxon>
        <taxon>Pseudomonadati</taxon>
        <taxon>Pseudomonadota</taxon>
        <taxon>Gammaproteobacteria</taxon>
        <taxon>Enterobacterales</taxon>
        <taxon>Enterobacteriaceae</taxon>
        <taxon>Salmonella</taxon>
    </lineage>
</organism>